<keyword evidence="2" id="KW-1185">Reference proteome</keyword>
<dbReference type="EMBL" id="JAUYZG010000023">
    <property type="protein sequence ID" value="KAK2871204.1"/>
    <property type="molecule type" value="Genomic_DNA"/>
</dbReference>
<dbReference type="AlphaFoldDB" id="A0AA88P401"/>
<evidence type="ECO:0000313" key="1">
    <source>
        <dbReference type="EMBL" id="KAK2871204.1"/>
    </source>
</evidence>
<protein>
    <submittedName>
        <fullName evidence="1">Uncharacterized protein</fullName>
    </submittedName>
</protein>
<dbReference type="Proteomes" id="UP001187343">
    <property type="component" value="Unassembled WGS sequence"/>
</dbReference>
<organism evidence="1 2">
    <name type="scientific">Cirrhinus molitorella</name>
    <name type="common">mud carp</name>
    <dbReference type="NCBI Taxonomy" id="172907"/>
    <lineage>
        <taxon>Eukaryota</taxon>
        <taxon>Metazoa</taxon>
        <taxon>Chordata</taxon>
        <taxon>Craniata</taxon>
        <taxon>Vertebrata</taxon>
        <taxon>Euteleostomi</taxon>
        <taxon>Actinopterygii</taxon>
        <taxon>Neopterygii</taxon>
        <taxon>Teleostei</taxon>
        <taxon>Ostariophysi</taxon>
        <taxon>Cypriniformes</taxon>
        <taxon>Cyprinidae</taxon>
        <taxon>Labeoninae</taxon>
        <taxon>Labeonini</taxon>
        <taxon>Cirrhinus</taxon>
    </lineage>
</organism>
<gene>
    <name evidence="1" type="ORF">Q8A67_023731</name>
</gene>
<name>A0AA88P401_9TELE</name>
<dbReference type="PROSITE" id="PS51257">
    <property type="entry name" value="PROKAR_LIPOPROTEIN"/>
    <property type="match status" value="1"/>
</dbReference>
<accession>A0AA88P401</accession>
<comment type="caution">
    <text evidence="1">The sequence shown here is derived from an EMBL/GenBank/DDBJ whole genome shotgun (WGS) entry which is preliminary data.</text>
</comment>
<evidence type="ECO:0000313" key="2">
    <source>
        <dbReference type="Proteomes" id="UP001187343"/>
    </source>
</evidence>
<reference evidence="1" key="1">
    <citation type="submission" date="2023-08" db="EMBL/GenBank/DDBJ databases">
        <title>Chromosome-level Genome Assembly of mud carp (Cirrhinus molitorella).</title>
        <authorList>
            <person name="Liu H."/>
        </authorList>
    </citation>
    <scope>NUCLEOTIDE SEQUENCE</scope>
    <source>
        <strain evidence="1">Prfri</strain>
        <tissue evidence="1">Muscle</tissue>
    </source>
</reference>
<proteinExistence type="predicted"/>
<sequence length="110" mass="11475">MCSCRRPPGTCSYGSMSCEIKSTTLLSTMVEAQCGFLLSGTGSSLPAVSLAFFGKLSAASLAVLPPRCRAPRAASADSSAASLLLSELSATLRHPLLDLCELFRLPACLY</sequence>